<accession>A0A1B2EE81</accession>
<gene>
    <name evidence="2" type="ORF">BB934_08330</name>
</gene>
<dbReference type="AlphaFoldDB" id="A0A1B2EE81"/>
<name>A0A1B2EE81_9HYPH</name>
<dbReference type="Pfam" id="PF04326">
    <property type="entry name" value="SLFN_AlbA_2"/>
    <property type="match status" value="1"/>
</dbReference>
<evidence type="ECO:0000313" key="2">
    <source>
        <dbReference type="EMBL" id="ANY78239.1"/>
    </source>
</evidence>
<dbReference type="InterPro" id="IPR038461">
    <property type="entry name" value="Schlafen_AlbA_2_dom_sf"/>
</dbReference>
<dbReference type="EMBL" id="CP016616">
    <property type="protein sequence ID" value="ANY78239.1"/>
    <property type="molecule type" value="Genomic_DNA"/>
</dbReference>
<reference evidence="2" key="1">
    <citation type="submission" date="2016-07" db="EMBL/GenBank/DDBJ databases">
        <title>Microvirga ossetica sp. nov. a new species of rhizobia isolated from root nodules of the legume species Vicia alpestris Steven originated from North Ossetia region in the Caucasus.</title>
        <authorList>
            <person name="Safronova V.I."/>
            <person name="Kuznetsova I.G."/>
            <person name="Sazanova A.L."/>
            <person name="Belimov A."/>
            <person name="Andronov E."/>
            <person name="Osledkin Y.S."/>
            <person name="Onishchuk O.P."/>
            <person name="Kurchak O.N."/>
            <person name="Shaposhnikov A.I."/>
            <person name="Willems A."/>
            <person name="Tikhonovich I.A."/>
        </authorList>
    </citation>
    <scope>NUCLEOTIDE SEQUENCE [LARGE SCALE GENOMIC DNA]</scope>
    <source>
        <strain evidence="2">V5/3M</strain>
    </source>
</reference>
<dbReference type="KEGG" id="moc:BB934_08330"/>
<sequence length="429" mass="48319">MSILRKSIDSILVSDLEALVDAEARETNELEFKGTLPFKPEKGQPQTADRWIEKGDRIGPYARDQILAEVVAFANAEGGTLVLGLHETRDHPRRAERLEPLPKCEDLARRLIDATEDTIEPRLAMVEAKALPVDDAGAGYVVMRVGKSLMAPHRLTSTRDFYIRRGERAAVMDVREIRDLTLSLARTGDRIEQVFQGRQKDMRSTYGTLKSLDQEGNIHPLIMRATALPTTPHTIAAVTSRQDLWWQGRGFSIKVGEQQYSCEYPARKFSDLPKIHLRSLQSSPPDGLVGVSRLLTGDALIEFRLAHKRRQSKDNTSQRYSEIYATWIIGLVAGALSQVDRLRSRLAWDAVEFGLEFEMLTAKPAVLQWADDWDFGDEMSSGSVTLPRYSVGPRSEFNDLVRTIMQDLSNAAGVPWDYPCELPWQELLT</sequence>
<organism evidence="2">
    <name type="scientific">Microvirga ossetica</name>
    <dbReference type="NCBI Taxonomy" id="1882682"/>
    <lineage>
        <taxon>Bacteria</taxon>
        <taxon>Pseudomonadati</taxon>
        <taxon>Pseudomonadota</taxon>
        <taxon>Alphaproteobacteria</taxon>
        <taxon>Hyphomicrobiales</taxon>
        <taxon>Methylobacteriaceae</taxon>
        <taxon>Microvirga</taxon>
    </lineage>
</organism>
<dbReference type="Gene3D" id="3.30.950.30">
    <property type="entry name" value="Schlafen, AAA domain"/>
    <property type="match status" value="1"/>
</dbReference>
<protein>
    <recommendedName>
        <fullName evidence="1">Schlafen AlbA-2 domain-containing protein</fullName>
    </recommendedName>
</protein>
<feature type="domain" description="Schlafen AlbA-2" evidence="1">
    <location>
        <begin position="26"/>
        <end position="169"/>
    </location>
</feature>
<evidence type="ECO:0000259" key="1">
    <source>
        <dbReference type="Pfam" id="PF04326"/>
    </source>
</evidence>
<dbReference type="InterPro" id="IPR007421">
    <property type="entry name" value="Schlafen_AlbA_2_dom"/>
</dbReference>
<proteinExistence type="predicted"/>